<feature type="coiled-coil region" evidence="3">
    <location>
        <begin position="645"/>
        <end position="672"/>
    </location>
</feature>
<dbReference type="AlphaFoldDB" id="A0AAV2Q6Q3"/>
<feature type="region of interest" description="Disordered" evidence="4">
    <location>
        <begin position="168"/>
        <end position="195"/>
    </location>
</feature>
<feature type="region of interest" description="Disordered" evidence="4">
    <location>
        <begin position="753"/>
        <end position="792"/>
    </location>
</feature>
<feature type="region of interest" description="Disordered" evidence="4">
    <location>
        <begin position="680"/>
        <end position="738"/>
    </location>
</feature>
<feature type="region of interest" description="Disordered" evidence="4">
    <location>
        <begin position="248"/>
        <end position="271"/>
    </location>
</feature>
<dbReference type="SMART" id="SM00033">
    <property type="entry name" value="CH"/>
    <property type="match status" value="1"/>
</dbReference>
<dbReference type="EMBL" id="CAXKWB010003444">
    <property type="protein sequence ID" value="CAL4069287.1"/>
    <property type="molecule type" value="Genomic_DNA"/>
</dbReference>
<evidence type="ECO:0000256" key="2">
    <source>
        <dbReference type="ARBA" id="ARBA00023054"/>
    </source>
</evidence>
<evidence type="ECO:0000259" key="5">
    <source>
        <dbReference type="PROSITE" id="PS50021"/>
    </source>
</evidence>
<dbReference type="Proteomes" id="UP001497623">
    <property type="component" value="Unassembled WGS sequence"/>
</dbReference>
<reference evidence="6 7" key="1">
    <citation type="submission" date="2024-05" db="EMBL/GenBank/DDBJ databases">
        <authorList>
            <person name="Wallberg A."/>
        </authorList>
    </citation>
    <scope>NUCLEOTIDE SEQUENCE [LARGE SCALE GENOMIC DNA]</scope>
</reference>
<dbReference type="Gene3D" id="1.10.418.10">
    <property type="entry name" value="Calponin-like domain"/>
    <property type="match status" value="1"/>
</dbReference>
<gene>
    <name evidence="6" type="ORF">MNOR_LOCUS7710</name>
</gene>
<dbReference type="InterPro" id="IPR050540">
    <property type="entry name" value="F-actin_Monoox_Mical"/>
</dbReference>
<feature type="domain" description="Calponin-homology (CH)" evidence="5">
    <location>
        <begin position="916"/>
        <end position="1021"/>
    </location>
</feature>
<feature type="compositionally biased region" description="Low complexity" evidence="4">
    <location>
        <begin position="680"/>
        <end position="701"/>
    </location>
</feature>
<dbReference type="Pfam" id="PF00307">
    <property type="entry name" value="CH"/>
    <property type="match status" value="1"/>
</dbReference>
<dbReference type="InterPro" id="IPR001715">
    <property type="entry name" value="CH_dom"/>
</dbReference>
<dbReference type="PROSITE" id="PS50021">
    <property type="entry name" value="CH"/>
    <property type="match status" value="1"/>
</dbReference>
<evidence type="ECO:0000313" key="7">
    <source>
        <dbReference type="Proteomes" id="UP001497623"/>
    </source>
</evidence>
<feature type="compositionally biased region" description="Basic and acidic residues" evidence="4">
    <location>
        <begin position="168"/>
        <end position="177"/>
    </location>
</feature>
<comment type="similarity">
    <text evidence="1">Belongs to the cytospin-A family.</text>
</comment>
<dbReference type="InterPro" id="IPR036872">
    <property type="entry name" value="CH_dom_sf"/>
</dbReference>
<feature type="compositionally biased region" description="Low complexity" evidence="4">
    <location>
        <begin position="753"/>
        <end position="787"/>
    </location>
</feature>
<name>A0AAV2Q6Q3_MEGNR</name>
<dbReference type="FunFam" id="1.10.418.10:FF:000020">
    <property type="entry name" value="Cytospin-A isoform 1"/>
    <property type="match status" value="1"/>
</dbReference>
<evidence type="ECO:0000256" key="4">
    <source>
        <dbReference type="SAM" id="MobiDB-lite"/>
    </source>
</evidence>
<accession>A0AAV2Q6Q3</accession>
<organism evidence="6 7">
    <name type="scientific">Meganyctiphanes norvegica</name>
    <name type="common">Northern krill</name>
    <name type="synonym">Thysanopoda norvegica</name>
    <dbReference type="NCBI Taxonomy" id="48144"/>
    <lineage>
        <taxon>Eukaryota</taxon>
        <taxon>Metazoa</taxon>
        <taxon>Ecdysozoa</taxon>
        <taxon>Arthropoda</taxon>
        <taxon>Crustacea</taxon>
        <taxon>Multicrustacea</taxon>
        <taxon>Malacostraca</taxon>
        <taxon>Eumalacostraca</taxon>
        <taxon>Eucarida</taxon>
        <taxon>Euphausiacea</taxon>
        <taxon>Euphausiidae</taxon>
        <taxon>Meganyctiphanes</taxon>
    </lineage>
</organism>
<feature type="compositionally biased region" description="Basic and acidic residues" evidence="4">
    <location>
        <begin position="726"/>
        <end position="738"/>
    </location>
</feature>
<keyword evidence="2 3" id="KW-0175">Coiled coil</keyword>
<comment type="caution">
    <text evidence="6">The sequence shown here is derived from an EMBL/GenBank/DDBJ whole genome shotgun (WGS) entry which is preliminary data.</text>
</comment>
<proteinExistence type="inferred from homology"/>
<keyword evidence="7" id="KW-1185">Reference proteome</keyword>
<feature type="compositionally biased region" description="Polar residues" evidence="4">
    <location>
        <begin position="710"/>
        <end position="725"/>
    </location>
</feature>
<sequence>MTLTSYALIKKSFADPKGPANGPTKNLLAAVGHPYLIVAYAHKKVAICPRTPLTATGLLGHLAAVKARRRKRVINVMDRRENHETNGKINHPKYMYTITIPLPDNVMSVPDVAASQPIPIDTIFASRFQRDRKMLYREHLRDSSRRTRSRNRLRLDIVEDDGEYVDEAAKDRGHSSEEEFSTPNTSLLEHDLGNKVSDPGTVASLTEENCLLRSRLLQLGVALDSQPLSDQEKELLLAKVAHLTRQDASNAPSCGTGGGATAGSTDWDNKSSSSMSEVSVACLQDRIQQMEETHYCTNEELQATLQELEDLREQLQECQHEINQLTEEKQVILESLTQQTEKLTESRSQNDTLKQMLIQHSENSQDLSQCEKTQRLMELLKSAQEDRELLQIKQEELEQQLAATNQAQERFHHDSQLIRDRMKLLEAMVEAAQSEKKSAETQLAASQEQAKATEIENQRLTTALDSAKEKIVELEAAVVTGEKSELADVLERVRQEKDQLEKDNAALQQQLNASSCENQRIKEQLAQVQDDLMVARNNAKTQLDAADWKKSQLDAEHIQLQEEFEVMRNNLAELQMTSQRHLEDKRELKASLSEAQKKLAESFENIAEKERQFVEEKAHFIKQNEEWDQFQRDLLMTVRVANDFKTEAQHDLERLSQENQMLKDKQKHLMNEMEKFKLSTKVLSPSSSTNSVVNSVSSVPSAATDRRAIRSNSSPLSNGDTSSILSDKRLPRPLARGDSRVKSLIESIECATRQTRANSRSSSTSSLCSTSSETNIINNNNNNNNNNKATTPTLKRADTESIIRSNSVTSPLKDFGNTLGSSVSPLRTLQRNSFTEGLTGPSYSKVPTSTNLSDTVKMSQLGDKSSKLTENGTKPISILSKLDTSMRRNSFGQDCFQVTPILEKKDPLASLAQGGGSKRNALLKWCQNKTIGYNNVDITNFSSSWNDGLALCAILDTYLPEKINFCNLSNENKRENFKVALAAAESVGVKNLLDINDMITFERPNWQTVYNYVTSVYCHFET</sequence>
<dbReference type="SUPFAM" id="SSF47576">
    <property type="entry name" value="Calponin-homology domain, CH-domain"/>
    <property type="match status" value="1"/>
</dbReference>
<protein>
    <recommendedName>
        <fullName evidence="5">Calponin-homology (CH) domain-containing protein</fullName>
    </recommendedName>
</protein>
<evidence type="ECO:0000256" key="1">
    <source>
        <dbReference type="ARBA" id="ARBA00009452"/>
    </source>
</evidence>
<evidence type="ECO:0000313" key="6">
    <source>
        <dbReference type="EMBL" id="CAL4069287.1"/>
    </source>
</evidence>
<evidence type="ECO:0000256" key="3">
    <source>
        <dbReference type="SAM" id="Coils"/>
    </source>
</evidence>
<feature type="coiled-coil region" evidence="3">
    <location>
        <begin position="298"/>
        <end position="342"/>
    </location>
</feature>
<dbReference type="PANTHER" id="PTHR23167:SF69">
    <property type="entry name" value="FI18193P1"/>
    <property type="match status" value="1"/>
</dbReference>
<feature type="coiled-coil region" evidence="3">
    <location>
        <begin position="373"/>
        <end position="612"/>
    </location>
</feature>
<feature type="non-terminal residue" evidence="6">
    <location>
        <position position="1022"/>
    </location>
</feature>
<dbReference type="PANTHER" id="PTHR23167">
    <property type="entry name" value="CALPONIN HOMOLOGY DOMAIN-CONTAINING PROTEIN DDB_G0272472-RELATED"/>
    <property type="match status" value="1"/>
</dbReference>